<evidence type="ECO:0000256" key="4">
    <source>
        <dbReference type="ARBA" id="ARBA00022737"/>
    </source>
</evidence>
<protein>
    <recommendedName>
        <fullName evidence="2 8">GTPase Der</fullName>
    </recommendedName>
    <alternativeName>
        <fullName evidence="7 8">GTP-binding protein EngA</fullName>
    </alternativeName>
</protein>
<comment type="similarity">
    <text evidence="1 8 9 10">Belongs to the TRAFAC class TrmE-Era-EngA-EngB-Septin-like GTPase superfamily. EngA (Der) GTPase family.</text>
</comment>
<keyword evidence="14" id="KW-1185">Reference proteome</keyword>
<feature type="binding site" evidence="8">
    <location>
        <begin position="9"/>
        <end position="16"/>
    </location>
    <ligand>
        <name>GTP</name>
        <dbReference type="ChEBI" id="CHEBI:37565"/>
        <label>1</label>
    </ligand>
</feature>
<evidence type="ECO:0000256" key="5">
    <source>
        <dbReference type="ARBA" id="ARBA00022741"/>
    </source>
</evidence>
<feature type="compositionally biased region" description="Basic residues" evidence="11">
    <location>
        <begin position="472"/>
        <end position="487"/>
    </location>
</feature>
<evidence type="ECO:0000256" key="9">
    <source>
        <dbReference type="PROSITE-ProRule" id="PRU01049"/>
    </source>
</evidence>
<evidence type="ECO:0000256" key="7">
    <source>
        <dbReference type="ARBA" id="ARBA00032345"/>
    </source>
</evidence>
<keyword evidence="4 10" id="KW-0677">Repeat</keyword>
<sequence length="503" mass="56774">MLPIVALVGRPNVGKSTLFNRLLRKSRSITHDMPGVTRDRIYGECIMGDVKFDLVDTGGMVLESEATPELSKDFEDEIFEQAREAIEEANAIIFVVDGKEGLTPLDEQAAEYVRRSGKPVFMLINKVDGSEFAPQMTSEFHSLGIEQMPVSAAHGYNLHDVRARVRQFVIDLDLPEEEDDGVERGLRLTMLGRPNAGKSSIINAVIGQDRLIVSDVAGTTRDSIDVTFEKKNKRYTFVDTAGVRRRANIQDHLEKISVIRALKNSKRSDVTILTIDITLGVGRQDKRLIEFLAKEKTPFIVVVNKADLIPRNETNRALEAFREELRVIPHVPIVMTSAHKGVGIGKLLPIAEKLREECNIRVGTGILNRSLAAVVEKLQPPVVKRKRPKFFYVTQADEPIPTFVFFCNDHTIVKASYVRYLENQFRKMLGIKSAPVNIVFRSSHDKKEWQQNRGISAMGKRGPGRERIGGAKTRRHETKYKALKSKRRREELAEKEAKGKKRK</sequence>
<evidence type="ECO:0000256" key="8">
    <source>
        <dbReference type="HAMAP-Rule" id="MF_00195"/>
    </source>
</evidence>
<dbReference type="Pfam" id="PF14714">
    <property type="entry name" value="KH_dom-like"/>
    <property type="match status" value="1"/>
</dbReference>
<feature type="domain" description="EngA-type G" evidence="12">
    <location>
        <begin position="3"/>
        <end position="173"/>
    </location>
</feature>
<dbReference type="PANTHER" id="PTHR43834:SF6">
    <property type="entry name" value="GTPASE DER"/>
    <property type="match status" value="1"/>
</dbReference>
<feature type="binding site" evidence="8">
    <location>
        <begin position="239"/>
        <end position="243"/>
    </location>
    <ligand>
        <name>GTP</name>
        <dbReference type="ChEBI" id="CHEBI:37565"/>
        <label>2</label>
    </ligand>
</feature>
<dbReference type="Pfam" id="PF01926">
    <property type="entry name" value="MMR_HSR1"/>
    <property type="match status" value="2"/>
</dbReference>
<dbReference type="NCBIfam" id="TIGR03594">
    <property type="entry name" value="GTPase_EngA"/>
    <property type="match status" value="1"/>
</dbReference>
<keyword evidence="3 8" id="KW-0690">Ribosome biogenesis</keyword>
<evidence type="ECO:0000259" key="12">
    <source>
        <dbReference type="PROSITE" id="PS51712"/>
    </source>
</evidence>
<evidence type="ECO:0000256" key="11">
    <source>
        <dbReference type="SAM" id="MobiDB-lite"/>
    </source>
</evidence>
<proteinExistence type="inferred from homology"/>
<dbReference type="PRINTS" id="PR00326">
    <property type="entry name" value="GTP1OBG"/>
</dbReference>
<dbReference type="InterPro" id="IPR032859">
    <property type="entry name" value="KH_dom-like"/>
</dbReference>
<dbReference type="InterPro" id="IPR015946">
    <property type="entry name" value="KH_dom-like_a/b"/>
</dbReference>
<evidence type="ECO:0000256" key="1">
    <source>
        <dbReference type="ARBA" id="ARBA00008279"/>
    </source>
</evidence>
<comment type="subunit">
    <text evidence="8">Associates with the 50S ribosomal subunit.</text>
</comment>
<organism evidence="13 14">
    <name type="scientific">Pseudodesulfovibrio sediminis</name>
    <dbReference type="NCBI Taxonomy" id="2810563"/>
    <lineage>
        <taxon>Bacteria</taxon>
        <taxon>Pseudomonadati</taxon>
        <taxon>Thermodesulfobacteriota</taxon>
        <taxon>Desulfovibrionia</taxon>
        <taxon>Desulfovibrionales</taxon>
        <taxon>Desulfovibrionaceae</taxon>
    </lineage>
</organism>
<feature type="compositionally biased region" description="Basic and acidic residues" evidence="11">
    <location>
        <begin position="488"/>
        <end position="497"/>
    </location>
</feature>
<dbReference type="InterPro" id="IPR005225">
    <property type="entry name" value="Small_GTP-bd"/>
</dbReference>
<dbReference type="InterPro" id="IPR031166">
    <property type="entry name" value="G_ENGA"/>
</dbReference>
<dbReference type="PROSITE" id="PS51712">
    <property type="entry name" value="G_ENGA"/>
    <property type="match status" value="2"/>
</dbReference>
<dbReference type="InterPro" id="IPR006073">
    <property type="entry name" value="GTP-bd"/>
</dbReference>
<name>A0ABM7P217_9BACT</name>
<accession>A0ABM7P217</accession>
<dbReference type="CDD" id="cd01894">
    <property type="entry name" value="EngA1"/>
    <property type="match status" value="1"/>
</dbReference>
<comment type="function">
    <text evidence="8 10">GTPase that plays an essential role in the late steps of ribosome biogenesis.</text>
</comment>
<dbReference type="CDD" id="cd01895">
    <property type="entry name" value="EngA2"/>
    <property type="match status" value="1"/>
</dbReference>
<dbReference type="HAMAP" id="MF_00195">
    <property type="entry name" value="GTPase_Der"/>
    <property type="match status" value="1"/>
</dbReference>
<keyword evidence="6 8" id="KW-0342">GTP-binding</keyword>
<keyword evidence="5 8" id="KW-0547">Nucleotide-binding</keyword>
<evidence type="ECO:0000256" key="3">
    <source>
        <dbReference type="ARBA" id="ARBA00022517"/>
    </source>
</evidence>
<dbReference type="Gene3D" id="3.40.50.300">
    <property type="entry name" value="P-loop containing nucleotide triphosphate hydrolases"/>
    <property type="match status" value="2"/>
</dbReference>
<dbReference type="EMBL" id="AP024485">
    <property type="protein sequence ID" value="BCS86825.1"/>
    <property type="molecule type" value="Genomic_DNA"/>
</dbReference>
<evidence type="ECO:0000313" key="14">
    <source>
        <dbReference type="Proteomes" id="UP001053296"/>
    </source>
</evidence>
<evidence type="ECO:0000256" key="10">
    <source>
        <dbReference type="RuleBase" id="RU004481"/>
    </source>
</evidence>
<evidence type="ECO:0000256" key="2">
    <source>
        <dbReference type="ARBA" id="ARBA00020953"/>
    </source>
</evidence>
<reference evidence="13" key="1">
    <citation type="journal article" date="2022" name="Arch. Microbiol.">
        <title>Pseudodesulfovibrio sediminis sp. nov., a mesophilic and neutrophilic sulfate-reducing bacterium isolated from sediment of a brackish lake.</title>
        <authorList>
            <person name="Takahashi A."/>
            <person name="Kojima H."/>
            <person name="Watanabe M."/>
            <person name="Fukui M."/>
        </authorList>
    </citation>
    <scope>NUCLEOTIDE SEQUENCE</scope>
    <source>
        <strain evidence="13">SF6</strain>
    </source>
</reference>
<dbReference type="PIRSF" id="PIRSF006485">
    <property type="entry name" value="GTP-binding_EngA"/>
    <property type="match status" value="1"/>
</dbReference>
<dbReference type="PANTHER" id="PTHR43834">
    <property type="entry name" value="GTPASE DER"/>
    <property type="match status" value="1"/>
</dbReference>
<dbReference type="Proteomes" id="UP001053296">
    <property type="component" value="Chromosome"/>
</dbReference>
<dbReference type="InterPro" id="IPR027417">
    <property type="entry name" value="P-loop_NTPase"/>
</dbReference>
<feature type="domain" description="EngA-type G" evidence="12">
    <location>
        <begin position="186"/>
        <end position="359"/>
    </location>
</feature>
<dbReference type="RefSeq" id="WP_229592449.1">
    <property type="nucleotide sequence ID" value="NZ_AP024485.1"/>
</dbReference>
<dbReference type="InterPro" id="IPR016484">
    <property type="entry name" value="GTPase_Der"/>
</dbReference>
<feature type="region of interest" description="Disordered" evidence="11">
    <location>
        <begin position="456"/>
        <end position="503"/>
    </location>
</feature>
<dbReference type="SUPFAM" id="SSF52540">
    <property type="entry name" value="P-loop containing nucleoside triphosphate hydrolases"/>
    <property type="match status" value="2"/>
</dbReference>
<dbReference type="NCBIfam" id="TIGR00231">
    <property type="entry name" value="small_GTP"/>
    <property type="match status" value="2"/>
</dbReference>
<feature type="binding site" evidence="8">
    <location>
        <begin position="192"/>
        <end position="199"/>
    </location>
    <ligand>
        <name>GTP</name>
        <dbReference type="ChEBI" id="CHEBI:37565"/>
        <label>2</label>
    </ligand>
</feature>
<gene>
    <name evidence="8 13" type="primary">der</name>
    <name evidence="13" type="ORF">PSDVSF_00670</name>
</gene>
<feature type="binding site" evidence="8">
    <location>
        <begin position="125"/>
        <end position="128"/>
    </location>
    <ligand>
        <name>GTP</name>
        <dbReference type="ChEBI" id="CHEBI:37565"/>
        <label>1</label>
    </ligand>
</feature>
<feature type="binding site" evidence="8">
    <location>
        <begin position="304"/>
        <end position="307"/>
    </location>
    <ligand>
        <name>GTP</name>
        <dbReference type="ChEBI" id="CHEBI:37565"/>
        <label>2</label>
    </ligand>
</feature>
<evidence type="ECO:0000313" key="13">
    <source>
        <dbReference type="EMBL" id="BCS86825.1"/>
    </source>
</evidence>
<evidence type="ECO:0000256" key="6">
    <source>
        <dbReference type="ARBA" id="ARBA00023134"/>
    </source>
</evidence>
<dbReference type="Gene3D" id="3.30.300.20">
    <property type="match status" value="1"/>
</dbReference>
<feature type="binding site" evidence="8">
    <location>
        <begin position="56"/>
        <end position="60"/>
    </location>
    <ligand>
        <name>GTP</name>
        <dbReference type="ChEBI" id="CHEBI:37565"/>
        <label>1</label>
    </ligand>
</feature>